<protein>
    <submittedName>
        <fullName evidence="4">Transcription termination factor MTERF5, chloroplastic</fullName>
    </submittedName>
</protein>
<dbReference type="GO" id="GO:0003676">
    <property type="term" value="F:nucleic acid binding"/>
    <property type="evidence" value="ECO:0007669"/>
    <property type="project" value="InterPro"/>
</dbReference>
<name>A0A438KJX4_VITVI</name>
<comment type="similarity">
    <text evidence="1">Belongs to the mTERF family.</text>
</comment>
<organism evidence="4 5">
    <name type="scientific">Vitis vinifera</name>
    <name type="common">Grape</name>
    <dbReference type="NCBI Taxonomy" id="29760"/>
    <lineage>
        <taxon>Eukaryota</taxon>
        <taxon>Viridiplantae</taxon>
        <taxon>Streptophyta</taxon>
        <taxon>Embryophyta</taxon>
        <taxon>Tracheophyta</taxon>
        <taxon>Spermatophyta</taxon>
        <taxon>Magnoliopsida</taxon>
        <taxon>eudicotyledons</taxon>
        <taxon>Gunneridae</taxon>
        <taxon>Pentapetalae</taxon>
        <taxon>rosids</taxon>
        <taxon>Vitales</taxon>
        <taxon>Vitaceae</taxon>
        <taxon>Viteae</taxon>
        <taxon>Vitis</taxon>
    </lineage>
</organism>
<sequence length="390" mass="44980">MKMRIFRPFSLLLHEMKFAANMNSNPALFNLLSLSSKRLSTLSSSPNPIIVNYLIQTFGFSQTLANSISNRFWWAKSTENPQSVIHFLRDLGFSEAHIRTSVRVAPQILFSDIDKTLKPKVQFFEQLGLVGADLGKFISKNSKVLTISLEKKLVPCIEILKKTLSGDENNGDLIRVLRRCTWVLSRNPELLLSNIAFLESCGIVGSQLSMLLTRQPRLFVIKQSTLKDLVSRAVDMGFSIESRMLVYALYTISCLRDETLRKKFELFRSWGFTEQECIEMFRRTPGLLRASEEKLKLGMEFFMNTIKFEKTLLVHRPTILMLSMEDRVIPRYRVLQILKSKRLLKREPSFINVLSLTDEEFLDKFISRFADDAEELLVAYKGHSLQEVDE</sequence>
<keyword evidence="2" id="KW-0806">Transcription termination</keyword>
<dbReference type="GO" id="GO:0006353">
    <property type="term" value="P:DNA-templated transcription termination"/>
    <property type="evidence" value="ECO:0007669"/>
    <property type="project" value="UniProtKB-KW"/>
</dbReference>
<keyword evidence="2" id="KW-0805">Transcription regulation</keyword>
<evidence type="ECO:0000256" key="3">
    <source>
        <dbReference type="ARBA" id="ARBA00022946"/>
    </source>
</evidence>
<dbReference type="InterPro" id="IPR003690">
    <property type="entry name" value="MTERF"/>
</dbReference>
<dbReference type="FunFam" id="1.25.70.10:FF:000001">
    <property type="entry name" value="Mitochondrial transcription termination factor-like"/>
    <property type="match status" value="1"/>
</dbReference>
<dbReference type="PANTHER" id="PTHR13068">
    <property type="entry name" value="CGI-12 PROTEIN-RELATED"/>
    <property type="match status" value="1"/>
</dbReference>
<gene>
    <name evidence="4" type="primary">MTERF5_1</name>
    <name evidence="4" type="ORF">CK203_001881</name>
</gene>
<dbReference type="Pfam" id="PF02536">
    <property type="entry name" value="mTERF"/>
    <property type="match status" value="2"/>
</dbReference>
<dbReference type="Proteomes" id="UP000288805">
    <property type="component" value="Unassembled WGS sequence"/>
</dbReference>
<proteinExistence type="inferred from homology"/>
<dbReference type="Gene3D" id="1.25.70.10">
    <property type="entry name" value="Transcription termination factor 3, mitochondrial"/>
    <property type="match status" value="2"/>
</dbReference>
<dbReference type="SMART" id="SM00733">
    <property type="entry name" value="Mterf"/>
    <property type="match status" value="7"/>
</dbReference>
<comment type="caution">
    <text evidence="4">The sequence shown here is derived from an EMBL/GenBank/DDBJ whole genome shotgun (WGS) entry which is preliminary data.</text>
</comment>
<evidence type="ECO:0000313" key="4">
    <source>
        <dbReference type="EMBL" id="RVX21514.1"/>
    </source>
</evidence>
<dbReference type="AlphaFoldDB" id="A0A438KJX4"/>
<accession>A0A438KJX4</accession>
<keyword evidence="2" id="KW-0804">Transcription</keyword>
<dbReference type="EMBL" id="QGNW01000005">
    <property type="protein sequence ID" value="RVX21514.1"/>
    <property type="molecule type" value="Genomic_DNA"/>
</dbReference>
<keyword evidence="3" id="KW-0809">Transit peptide</keyword>
<evidence type="ECO:0000256" key="2">
    <source>
        <dbReference type="ARBA" id="ARBA00022472"/>
    </source>
</evidence>
<dbReference type="InterPro" id="IPR038538">
    <property type="entry name" value="MTERF_sf"/>
</dbReference>
<evidence type="ECO:0000256" key="1">
    <source>
        <dbReference type="ARBA" id="ARBA00007692"/>
    </source>
</evidence>
<reference evidence="4 5" key="1">
    <citation type="journal article" date="2018" name="PLoS Genet.">
        <title>Population sequencing reveals clonal diversity and ancestral inbreeding in the grapevine cultivar Chardonnay.</title>
        <authorList>
            <person name="Roach M.J."/>
            <person name="Johnson D.L."/>
            <person name="Bohlmann J."/>
            <person name="van Vuuren H.J."/>
            <person name="Jones S.J."/>
            <person name="Pretorius I.S."/>
            <person name="Schmidt S.A."/>
            <person name="Borneman A.R."/>
        </authorList>
    </citation>
    <scope>NUCLEOTIDE SEQUENCE [LARGE SCALE GENOMIC DNA]</scope>
    <source>
        <strain evidence="5">cv. Chardonnay</strain>
        <tissue evidence="4">Leaf</tissue>
    </source>
</reference>
<evidence type="ECO:0000313" key="5">
    <source>
        <dbReference type="Proteomes" id="UP000288805"/>
    </source>
</evidence>
<dbReference type="PANTHER" id="PTHR13068:SF173">
    <property type="entry name" value="EMB|CAB62602.1"/>
    <property type="match status" value="1"/>
</dbReference>